<dbReference type="BioCyc" id="CCAL311458:G131R-1419-MONOMER"/>
<evidence type="ECO:0000256" key="6">
    <source>
        <dbReference type="ARBA" id="ARBA00023211"/>
    </source>
</evidence>
<proteinExistence type="predicted"/>
<evidence type="ECO:0000256" key="3">
    <source>
        <dbReference type="ARBA" id="ARBA00022723"/>
    </source>
</evidence>
<keyword evidence="4 8" id="KW-0378">Hydrolase</keyword>
<dbReference type="GO" id="GO:0010945">
    <property type="term" value="F:coenzyme A diphosphatase activity"/>
    <property type="evidence" value="ECO:0007669"/>
    <property type="project" value="InterPro"/>
</dbReference>
<reference evidence="8 12" key="2">
    <citation type="journal article" date="2011" name="Nucleic Acids Res.">
        <title>Insights into the evolution of Archaea and eukaryotic protein modifier systems revealed by the genome of a novel archaeal group.</title>
        <authorList>
            <person name="Nunoura T."/>
            <person name="Takaki Y."/>
            <person name="Kakuta J."/>
            <person name="Nishi S."/>
            <person name="Sugahara J."/>
            <person name="Kazama H."/>
            <person name="Chee G."/>
            <person name="Hattori M."/>
            <person name="Kanai A."/>
            <person name="Atomi H."/>
            <person name="Takai K."/>
            <person name="Takami H."/>
        </authorList>
    </citation>
    <scope>NUCLEOTIDE SEQUENCE [LARGE SCALE GENOMIC DNA]</scope>
</reference>
<evidence type="ECO:0000256" key="1">
    <source>
        <dbReference type="ARBA" id="ARBA00001936"/>
    </source>
</evidence>
<dbReference type="CDD" id="cd03426">
    <property type="entry name" value="NUDIX_CoAse_Nudt7"/>
    <property type="match status" value="1"/>
</dbReference>
<reference evidence="8 12" key="1">
    <citation type="journal article" date="2005" name="Environ. Microbiol.">
        <title>Genetic and functional properties of uncultivated thermophilic crenarchaeotes from a subsurface gold mine as revealed by analysis of genome fragments.</title>
        <authorList>
            <person name="Nunoura T."/>
            <person name="Hirayama H."/>
            <person name="Takami H."/>
            <person name="Oida H."/>
            <person name="Nishi S."/>
            <person name="Shimamura S."/>
            <person name="Suzuki Y."/>
            <person name="Inagaki F."/>
            <person name="Takai K."/>
            <person name="Nealson K.H."/>
            <person name="Horikoshi K."/>
        </authorList>
    </citation>
    <scope>NUCLEOTIDE SEQUENCE [LARGE SCALE GENOMIC DNA]</scope>
</reference>
<keyword evidence="5" id="KW-0460">Magnesium</keyword>
<evidence type="ECO:0000313" key="12">
    <source>
        <dbReference type="Proteomes" id="UP000008120"/>
    </source>
</evidence>
<dbReference type="EMBL" id="AP011898">
    <property type="protein sequence ID" value="BAJ49612.1"/>
    <property type="molecule type" value="Genomic_DNA"/>
</dbReference>
<dbReference type="AlphaFoldDB" id="E6N377"/>
<dbReference type="Gene3D" id="3.90.79.10">
    <property type="entry name" value="Nucleoside Triphosphate Pyrophosphohydrolase"/>
    <property type="match status" value="1"/>
</dbReference>
<evidence type="ECO:0000256" key="2">
    <source>
        <dbReference type="ARBA" id="ARBA00001946"/>
    </source>
</evidence>
<dbReference type="Pfam" id="PF00293">
    <property type="entry name" value="NUDIX"/>
    <property type="match status" value="1"/>
</dbReference>
<feature type="domain" description="Nudix hydrolase" evidence="7">
    <location>
        <begin position="19"/>
        <end position="151"/>
    </location>
</feature>
<keyword evidence="3" id="KW-0479">Metal-binding</keyword>
<organism evidence="8 12">
    <name type="scientific">Caldiarchaeum subterraneum</name>
    <dbReference type="NCBI Taxonomy" id="311458"/>
    <lineage>
        <taxon>Archaea</taxon>
        <taxon>Nitrososphaerota</taxon>
        <taxon>Candidatus Caldarchaeales</taxon>
        <taxon>Candidatus Caldarchaeaceae</taxon>
        <taxon>Candidatus Caldarchaeum</taxon>
    </lineage>
</organism>
<dbReference type="InterPro" id="IPR045121">
    <property type="entry name" value="CoAse"/>
</dbReference>
<keyword evidence="6" id="KW-0464">Manganese</keyword>
<comment type="cofactor">
    <cofactor evidence="1">
        <name>Mn(2+)</name>
        <dbReference type="ChEBI" id="CHEBI:29035"/>
    </cofactor>
</comment>
<dbReference type="PANTHER" id="PTHR12992">
    <property type="entry name" value="NUDIX HYDROLASE"/>
    <property type="match status" value="1"/>
</dbReference>
<dbReference type="SUPFAM" id="SSF55811">
    <property type="entry name" value="Nudix"/>
    <property type="match status" value="1"/>
</dbReference>
<evidence type="ECO:0000256" key="4">
    <source>
        <dbReference type="ARBA" id="ARBA00022801"/>
    </source>
</evidence>
<dbReference type="EMBL" id="AP011867">
    <property type="protein sequence ID" value="BAJ48495.1"/>
    <property type="molecule type" value="Genomic_DNA"/>
</dbReference>
<dbReference type="InterPro" id="IPR000086">
    <property type="entry name" value="NUDIX_hydrolase_dom"/>
</dbReference>
<dbReference type="GO" id="GO:0046872">
    <property type="term" value="F:metal ion binding"/>
    <property type="evidence" value="ECO:0007669"/>
    <property type="project" value="UniProtKB-KW"/>
</dbReference>
<evidence type="ECO:0000313" key="10">
    <source>
        <dbReference type="EMBL" id="BAJ49612.1"/>
    </source>
</evidence>
<evidence type="ECO:0000313" key="9">
    <source>
        <dbReference type="EMBL" id="BAJ48495.1"/>
    </source>
</evidence>
<dbReference type="EMBL" id="AP011708">
    <property type="protein sequence ID" value="BAJ46783.1"/>
    <property type="molecule type" value="Genomic_DNA"/>
</dbReference>
<accession>E6N377</accession>
<dbReference type="EMBL" id="BA000048">
    <property type="protein sequence ID" value="BAJ51249.1"/>
    <property type="molecule type" value="Genomic_DNA"/>
</dbReference>
<dbReference type="PROSITE" id="PS51462">
    <property type="entry name" value="NUDIX"/>
    <property type="match status" value="1"/>
</dbReference>
<dbReference type="Proteomes" id="UP000008120">
    <property type="component" value="Chromosome"/>
</dbReference>
<sequence length="177" mass="19767">MENKLRKILRNSDDVEPGPGTAAVAIVLRDGPEVLLVKRVERDDDPWSGQVAFPGGRWRPEDADFAATALRELHEEASLPAEAVGFIGFLEAVSPRNMPTLKVKPVVFRLLHETSPHPGAEVSKVFWLPLNNLQMFYAKVYSRHLNREVVTEAYSYGGELIWGMTARLISVLQSAFI</sequence>
<dbReference type="KEGG" id="csu:CSUB_C1398"/>
<dbReference type="STRING" id="311458.CSUB_C1398"/>
<gene>
    <name evidence="11" type="ORF">CSUB_C1398</name>
    <name evidence="9" type="ORF">HGMM_F09A08C03</name>
    <name evidence="8" type="ORF">HGMM_F22F09C33</name>
    <name evidence="10" type="ORF">HGMM_F53G09C06</name>
</gene>
<evidence type="ECO:0000259" key="7">
    <source>
        <dbReference type="PROSITE" id="PS51462"/>
    </source>
</evidence>
<evidence type="ECO:0000313" key="8">
    <source>
        <dbReference type="EMBL" id="BAJ46783.1"/>
    </source>
</evidence>
<evidence type="ECO:0000313" key="11">
    <source>
        <dbReference type="EMBL" id="BAJ51249.1"/>
    </source>
</evidence>
<comment type="cofactor">
    <cofactor evidence="2">
        <name>Mg(2+)</name>
        <dbReference type="ChEBI" id="CHEBI:18420"/>
    </cofactor>
</comment>
<reference evidence="8" key="3">
    <citation type="journal article" date="2012" name="PLoS ONE">
        <title>A Deeply Branching Thermophilic Bacterium with an Ancient Acetyl-CoA Pathway Dominates a Subsurface Ecosystem.</title>
        <authorList>
            <person name="Takami H."/>
            <person name="Noguchi H."/>
            <person name="Takaki Y."/>
            <person name="Uchiyama I."/>
            <person name="Toyoda A."/>
            <person name="Nishi S."/>
            <person name="Chee G.-J."/>
            <person name="Arai W."/>
            <person name="Nunoura T."/>
            <person name="Itoh T."/>
            <person name="Hattori M."/>
            <person name="Takai K."/>
        </authorList>
    </citation>
    <scope>NUCLEOTIDE SEQUENCE</scope>
</reference>
<name>E6N377_CALS0</name>
<evidence type="ECO:0000256" key="5">
    <source>
        <dbReference type="ARBA" id="ARBA00022842"/>
    </source>
</evidence>
<dbReference type="InterPro" id="IPR015797">
    <property type="entry name" value="NUDIX_hydrolase-like_dom_sf"/>
</dbReference>
<dbReference type="PANTHER" id="PTHR12992:SF11">
    <property type="entry name" value="MITOCHONDRIAL COENZYME A DIPHOSPHATASE NUDT8"/>
    <property type="match status" value="1"/>
</dbReference>
<protein>
    <submittedName>
        <fullName evidence="8">NUDIX hydrolase</fullName>
    </submittedName>
</protein>